<evidence type="ECO:0000313" key="4">
    <source>
        <dbReference type="EMBL" id="KCW73033.1"/>
    </source>
</evidence>
<evidence type="ECO:0000256" key="1">
    <source>
        <dbReference type="SAM" id="MobiDB-lite"/>
    </source>
</evidence>
<dbReference type="EMBL" id="KK198757">
    <property type="protein sequence ID" value="KCW73033.1"/>
    <property type="molecule type" value="Genomic_DNA"/>
</dbReference>
<sequence>MTDVNGAASKPPQISDMFQKFALAFKAKTFEFFADDDGGEEGAPGSSGAGEDSSDGFALLDSAEEIITGQRVVVIKPDHCRAAAPAPAAAEAVAAARPRLPEPGLSSTETLGRELERACGLSPEPARSAKDPWSEGGKEAEATSLGHNRAVSWNSRELVVAESRGMSKSSEEARRRGVDARTIDTLISSVFGTVSSFEASYVQLQTAQVPFAEEGVKAADKALVSHLQRLSDVKRFYTELRRNADLVDDLPNVSSLEAQVQENQSKLRILGTISNRLQSEIDRKHSEVHGLKNQLGEIQKRNLKLSKRLSDGLSSSCEVWLCISVFDSFLRDACRATHRFTKILIGLMRKAGWDLNLAANSLYGDVEYEKKGHECYAFLSYVCLVMFRGFDSESFYFGDDDHGVVSNGHMSSGGSSIKKLLEHVSSNPMEVISMDPDSEFARFCEKKYQELIHPSMESSVFSNLDGNEAVLSSWKSLSVFYKSFVEMASSIWTLHKLAFSFDPAVEIFQVERGVEYSLVYMEDVTKRCPAPCKVKPRVGFTVVPGFKIGKTIVQCKVYLSGLKCEG</sequence>
<name>A0A059C3K4_EUCGR</name>
<dbReference type="GO" id="GO:0009959">
    <property type="term" value="P:negative gravitropism"/>
    <property type="evidence" value="ECO:0007669"/>
    <property type="project" value="InterPro"/>
</dbReference>
<dbReference type="Gramene" id="KCW73033">
    <property type="protein sequence ID" value="KCW73033"/>
    <property type="gene ID" value="EUGRSUZ_E01476"/>
</dbReference>
<dbReference type="FunCoup" id="A0A059C3K4">
    <property type="interactions" value="1689"/>
</dbReference>
<feature type="compositionally biased region" description="Basic and acidic residues" evidence="1">
    <location>
        <begin position="127"/>
        <end position="141"/>
    </location>
</feature>
<dbReference type="GO" id="GO:0009639">
    <property type="term" value="P:response to red or far red light"/>
    <property type="evidence" value="ECO:0007669"/>
    <property type="project" value="InterPro"/>
</dbReference>
<evidence type="ECO:0000259" key="3">
    <source>
        <dbReference type="Pfam" id="PF24994"/>
    </source>
</evidence>
<protein>
    <submittedName>
        <fullName evidence="4">Uncharacterized protein</fullName>
    </submittedName>
</protein>
<dbReference type="OMA" id="VWMLHKL"/>
<accession>A0A059C3K4</accession>
<dbReference type="eggNOG" id="ENOG502QQ2P">
    <property type="taxonomic scope" value="Eukaryota"/>
</dbReference>
<feature type="domain" description="DUF641" evidence="2">
    <location>
        <begin position="181"/>
        <end position="308"/>
    </location>
</feature>
<feature type="region of interest" description="Disordered" evidence="1">
    <location>
        <begin position="34"/>
        <end position="57"/>
    </location>
</feature>
<dbReference type="PANTHER" id="PTHR31161">
    <property type="entry name" value="PROTEIN GRAVITROPIC IN THE LIGHT 1"/>
    <property type="match status" value="1"/>
</dbReference>
<dbReference type="InParanoid" id="A0A059C3K4"/>
<organism evidence="4">
    <name type="scientific">Eucalyptus grandis</name>
    <name type="common">Flooded gum</name>
    <dbReference type="NCBI Taxonomy" id="71139"/>
    <lineage>
        <taxon>Eukaryota</taxon>
        <taxon>Viridiplantae</taxon>
        <taxon>Streptophyta</taxon>
        <taxon>Embryophyta</taxon>
        <taxon>Tracheophyta</taxon>
        <taxon>Spermatophyta</taxon>
        <taxon>Magnoliopsida</taxon>
        <taxon>eudicotyledons</taxon>
        <taxon>Gunneridae</taxon>
        <taxon>Pentapetalae</taxon>
        <taxon>rosids</taxon>
        <taxon>malvids</taxon>
        <taxon>Myrtales</taxon>
        <taxon>Myrtaceae</taxon>
        <taxon>Myrtoideae</taxon>
        <taxon>Eucalypteae</taxon>
        <taxon>Eucalyptus</taxon>
    </lineage>
</organism>
<dbReference type="InterPro" id="IPR006943">
    <property type="entry name" value="DUF641_pln"/>
</dbReference>
<evidence type="ECO:0000259" key="2">
    <source>
        <dbReference type="Pfam" id="PF04859"/>
    </source>
</evidence>
<dbReference type="AlphaFoldDB" id="A0A059C3K4"/>
<dbReference type="Pfam" id="PF04859">
    <property type="entry name" value="DUF641"/>
    <property type="match status" value="1"/>
</dbReference>
<dbReference type="InterPro" id="IPR040225">
    <property type="entry name" value="GIL1-like"/>
</dbReference>
<proteinExistence type="predicted"/>
<dbReference type="OrthoDB" id="1915848at2759"/>
<dbReference type="KEGG" id="egr:104444386"/>
<dbReference type="STRING" id="71139.A0A059C3K4"/>
<dbReference type="InterPro" id="IPR056813">
    <property type="entry name" value="GIL1_IRKI_C"/>
</dbReference>
<feature type="region of interest" description="Disordered" evidence="1">
    <location>
        <begin position="119"/>
        <end position="147"/>
    </location>
</feature>
<dbReference type="Pfam" id="PF24994">
    <property type="entry name" value="GIL1_IRKI_C"/>
    <property type="match status" value="1"/>
</dbReference>
<reference evidence="4" key="1">
    <citation type="submission" date="2013-07" db="EMBL/GenBank/DDBJ databases">
        <title>The genome of Eucalyptus grandis.</title>
        <authorList>
            <person name="Schmutz J."/>
            <person name="Hayes R."/>
            <person name="Myburg A."/>
            <person name="Tuskan G."/>
            <person name="Grattapaglia D."/>
            <person name="Rokhsar D.S."/>
        </authorList>
    </citation>
    <scope>NUCLEOTIDE SEQUENCE</scope>
    <source>
        <tissue evidence="4">Leaf extractions</tissue>
    </source>
</reference>
<feature type="domain" description="GIL1/IRKI C-terminal" evidence="3">
    <location>
        <begin position="507"/>
        <end position="558"/>
    </location>
</feature>
<gene>
    <name evidence="4" type="ORF">EUGRSUZ_E01476</name>
</gene>